<evidence type="ECO:0000256" key="3">
    <source>
        <dbReference type="ARBA" id="ARBA00022801"/>
    </source>
</evidence>
<dbReference type="GO" id="GO:0016579">
    <property type="term" value="P:protein deubiquitination"/>
    <property type="evidence" value="ECO:0007669"/>
    <property type="project" value="TreeGrafter"/>
</dbReference>
<dbReference type="GO" id="GO:0006508">
    <property type="term" value="P:proteolysis"/>
    <property type="evidence" value="ECO:0007669"/>
    <property type="project" value="UniProtKB-KW"/>
</dbReference>
<dbReference type="KEGG" id="clec:106665794"/>
<dbReference type="GO" id="GO:0101005">
    <property type="term" value="F:deubiquitinase activity"/>
    <property type="evidence" value="ECO:0007669"/>
    <property type="project" value="TreeGrafter"/>
</dbReference>
<evidence type="ECO:0000313" key="5">
    <source>
        <dbReference type="EnsemblMetazoa" id="XP_014247994.1"/>
    </source>
</evidence>
<keyword evidence="6" id="KW-1185">Reference proteome</keyword>
<dbReference type="Gene3D" id="3.90.1720.30">
    <property type="entry name" value="PPPDE domains"/>
    <property type="match status" value="1"/>
</dbReference>
<keyword evidence="3" id="KW-0378">Hydrolase</keyword>
<dbReference type="InterPro" id="IPR042266">
    <property type="entry name" value="PPPDE_sf"/>
</dbReference>
<evidence type="ECO:0000256" key="1">
    <source>
        <dbReference type="ARBA" id="ARBA00008140"/>
    </source>
</evidence>
<organism evidence="5 6">
    <name type="scientific">Cimex lectularius</name>
    <name type="common">Bed bug</name>
    <name type="synonym">Acanthia lectularia</name>
    <dbReference type="NCBI Taxonomy" id="79782"/>
    <lineage>
        <taxon>Eukaryota</taxon>
        <taxon>Metazoa</taxon>
        <taxon>Ecdysozoa</taxon>
        <taxon>Arthropoda</taxon>
        <taxon>Hexapoda</taxon>
        <taxon>Insecta</taxon>
        <taxon>Pterygota</taxon>
        <taxon>Neoptera</taxon>
        <taxon>Paraneoptera</taxon>
        <taxon>Hemiptera</taxon>
        <taxon>Heteroptera</taxon>
        <taxon>Panheteroptera</taxon>
        <taxon>Cimicomorpha</taxon>
        <taxon>Cimicidae</taxon>
        <taxon>Cimex</taxon>
    </lineage>
</organism>
<dbReference type="OMA" id="PLEGCRW"/>
<dbReference type="Pfam" id="PF05903">
    <property type="entry name" value="Peptidase_C97"/>
    <property type="match status" value="1"/>
</dbReference>
<accession>A0A8I6TG22</accession>
<name>A0A8I6TG22_CIMLE</name>
<dbReference type="AlphaFoldDB" id="A0A8I6TG22"/>
<dbReference type="PANTHER" id="PTHR12378:SF80">
    <property type="entry name" value="IP06716P-RELATED"/>
    <property type="match status" value="1"/>
</dbReference>
<dbReference type="EnsemblMetazoa" id="XM_014392508.2">
    <property type="protein sequence ID" value="XP_014247994.1"/>
    <property type="gene ID" value="LOC106665794"/>
</dbReference>
<dbReference type="PANTHER" id="PTHR12378">
    <property type="entry name" value="DESUMOYLATING ISOPEPTIDASE"/>
    <property type="match status" value="1"/>
</dbReference>
<sequence>MMKRVVVTAVKPCLKSFQCCTLPFPGCLRLGSDSDEYLLGKTMAREPIILNVYDMYWTNDYTTSIGLGVYHSGVEVYGQEYTYGGHPHSFPGIFPISPRKASELGDQYKFRQSVLIGYTDFTESDVKRIIDELGKEFRGNQYHLMHKNCNHFSCAFTKILCEEEIPSWVNRLAYFSTRVPFLQRCLPREWLTPNALQYTISQRENTNDPSPL</sequence>
<dbReference type="InterPro" id="IPR008580">
    <property type="entry name" value="PPPDE_dom"/>
</dbReference>
<evidence type="ECO:0000256" key="2">
    <source>
        <dbReference type="ARBA" id="ARBA00022670"/>
    </source>
</evidence>
<feature type="domain" description="PPPDE" evidence="4">
    <location>
        <begin position="46"/>
        <end position="190"/>
    </location>
</feature>
<comment type="similarity">
    <text evidence="1">Belongs to the DeSI family.</text>
</comment>
<protein>
    <recommendedName>
        <fullName evidence="4">PPPDE domain-containing protein</fullName>
    </recommendedName>
</protein>
<dbReference type="SMART" id="SM01179">
    <property type="entry name" value="DUF862"/>
    <property type="match status" value="1"/>
</dbReference>
<dbReference type="PROSITE" id="PS51858">
    <property type="entry name" value="PPPDE"/>
    <property type="match status" value="1"/>
</dbReference>
<reference evidence="5" key="1">
    <citation type="submission" date="2022-01" db="UniProtKB">
        <authorList>
            <consortium name="EnsemblMetazoa"/>
        </authorList>
    </citation>
    <scope>IDENTIFICATION</scope>
</reference>
<dbReference type="RefSeq" id="XP_014247994.1">
    <property type="nucleotide sequence ID" value="XM_014392508.2"/>
</dbReference>
<dbReference type="RefSeq" id="XP_014247992.1">
    <property type="nucleotide sequence ID" value="XM_014392506.2"/>
</dbReference>
<dbReference type="GeneID" id="106665794"/>
<dbReference type="OrthoDB" id="412286at2759"/>
<dbReference type="EnsemblMetazoa" id="XM_014392506.2">
    <property type="protein sequence ID" value="XP_014247992.1"/>
    <property type="gene ID" value="LOC106665794"/>
</dbReference>
<evidence type="ECO:0000259" key="4">
    <source>
        <dbReference type="PROSITE" id="PS51858"/>
    </source>
</evidence>
<keyword evidence="2" id="KW-0645">Protease</keyword>
<proteinExistence type="inferred from homology"/>
<evidence type="ECO:0000313" key="6">
    <source>
        <dbReference type="Proteomes" id="UP000494040"/>
    </source>
</evidence>
<dbReference type="Proteomes" id="UP000494040">
    <property type="component" value="Unassembled WGS sequence"/>
</dbReference>